<proteinExistence type="predicted"/>
<dbReference type="AlphaFoldDB" id="A0A128EWU2"/>
<dbReference type="EMBL" id="FIZX01000001">
    <property type="protein sequence ID" value="CZF78993.1"/>
    <property type="molecule type" value="Genomic_DNA"/>
</dbReference>
<protein>
    <submittedName>
        <fullName evidence="1">Uncharacterized protein</fullName>
    </submittedName>
</protein>
<name>A0A128EWU2_9GAMM</name>
<evidence type="ECO:0000313" key="1">
    <source>
        <dbReference type="EMBL" id="CZF78993.1"/>
    </source>
</evidence>
<reference evidence="2" key="1">
    <citation type="submission" date="2016-02" db="EMBL/GenBank/DDBJ databases">
        <authorList>
            <person name="Rodrigo-Torres Lidia"/>
            <person name="Arahal R.David."/>
        </authorList>
    </citation>
    <scope>NUCLEOTIDE SEQUENCE [LARGE SCALE GENOMIC DNA]</scope>
    <source>
        <strain evidence="2">CECT 9029</strain>
    </source>
</reference>
<accession>A0A128EWU2</accession>
<keyword evidence="2" id="KW-1185">Reference proteome</keyword>
<sequence>MTFKIEVFLRLYKPINVGRPKRSGNINNLKGFN</sequence>
<organism evidence="1 2">
    <name type="scientific">Grimontia celer</name>
    <dbReference type="NCBI Taxonomy" id="1796497"/>
    <lineage>
        <taxon>Bacteria</taxon>
        <taxon>Pseudomonadati</taxon>
        <taxon>Pseudomonadota</taxon>
        <taxon>Gammaproteobacteria</taxon>
        <taxon>Vibrionales</taxon>
        <taxon>Vibrionaceae</taxon>
        <taxon>Grimontia</taxon>
    </lineage>
</organism>
<gene>
    <name evidence="1" type="ORF">GCE9029_01187</name>
</gene>
<dbReference type="Proteomes" id="UP000071641">
    <property type="component" value="Unassembled WGS sequence"/>
</dbReference>
<evidence type="ECO:0000313" key="2">
    <source>
        <dbReference type="Proteomes" id="UP000071641"/>
    </source>
</evidence>